<evidence type="ECO:0000256" key="1">
    <source>
        <dbReference type="ARBA" id="ARBA00005232"/>
    </source>
</evidence>
<name>A0A8X6I5T5_TRICU</name>
<dbReference type="EMBL" id="BMAO01024917">
    <property type="protein sequence ID" value="GFQ98709.1"/>
    <property type="molecule type" value="Genomic_DNA"/>
</dbReference>
<proteinExistence type="inferred from homology"/>
<comment type="caution">
    <text evidence="8">The sequence shown here is derived from an EMBL/GenBank/DDBJ whole genome shotgun (WGS) entry which is preliminary data.</text>
</comment>
<dbReference type="OrthoDB" id="6435187at2759"/>
<evidence type="ECO:0000256" key="3">
    <source>
        <dbReference type="ARBA" id="ARBA00022979"/>
    </source>
</evidence>
<dbReference type="GO" id="GO:0008292">
    <property type="term" value="P:acetylcholine biosynthetic process"/>
    <property type="evidence" value="ECO:0007669"/>
    <property type="project" value="TreeGrafter"/>
</dbReference>
<dbReference type="InterPro" id="IPR023213">
    <property type="entry name" value="CAT-like_dom_sf"/>
</dbReference>
<reference evidence="8" key="1">
    <citation type="submission" date="2020-07" db="EMBL/GenBank/DDBJ databases">
        <title>Multicomponent nature underlies the extraordinary mechanical properties of spider dragline silk.</title>
        <authorList>
            <person name="Kono N."/>
            <person name="Nakamura H."/>
            <person name="Mori M."/>
            <person name="Yoshida Y."/>
            <person name="Ohtoshi R."/>
            <person name="Malay A.D."/>
            <person name="Moran D.A.P."/>
            <person name="Tomita M."/>
            <person name="Numata K."/>
            <person name="Arakawa K."/>
        </authorList>
    </citation>
    <scope>NUCLEOTIDE SEQUENCE</scope>
</reference>
<keyword evidence="4" id="KW-0012">Acyltransferase</keyword>
<evidence type="ECO:0000256" key="6">
    <source>
        <dbReference type="ARBA" id="ARBA00040495"/>
    </source>
</evidence>
<evidence type="ECO:0000259" key="7">
    <source>
        <dbReference type="Pfam" id="PF00755"/>
    </source>
</evidence>
<dbReference type="EC" id="2.3.1.6" evidence="5"/>
<dbReference type="Proteomes" id="UP000887116">
    <property type="component" value="Unassembled WGS sequence"/>
</dbReference>
<dbReference type="Gene3D" id="3.30.559.10">
    <property type="entry name" value="Chloramphenicol acetyltransferase-like domain"/>
    <property type="match status" value="1"/>
</dbReference>
<comment type="similarity">
    <text evidence="1">Belongs to the carnitine/choline acetyltransferase family.</text>
</comment>
<dbReference type="GO" id="GO:0007274">
    <property type="term" value="P:neuromuscular synaptic transmission"/>
    <property type="evidence" value="ECO:0007669"/>
    <property type="project" value="TreeGrafter"/>
</dbReference>
<dbReference type="PANTHER" id="PTHR22589:SF14">
    <property type="entry name" value="CHOLINE O-ACETYLTRANSFERASE"/>
    <property type="match status" value="1"/>
</dbReference>
<organism evidence="8 9">
    <name type="scientific">Trichonephila clavata</name>
    <name type="common">Joro spider</name>
    <name type="synonym">Nephila clavata</name>
    <dbReference type="NCBI Taxonomy" id="2740835"/>
    <lineage>
        <taxon>Eukaryota</taxon>
        <taxon>Metazoa</taxon>
        <taxon>Ecdysozoa</taxon>
        <taxon>Arthropoda</taxon>
        <taxon>Chelicerata</taxon>
        <taxon>Arachnida</taxon>
        <taxon>Araneae</taxon>
        <taxon>Araneomorphae</taxon>
        <taxon>Entelegynae</taxon>
        <taxon>Araneoidea</taxon>
        <taxon>Nephilidae</taxon>
        <taxon>Trichonephila</taxon>
    </lineage>
</organism>
<dbReference type="InterPro" id="IPR000542">
    <property type="entry name" value="Carn_acyl_trans"/>
</dbReference>
<evidence type="ECO:0000256" key="4">
    <source>
        <dbReference type="ARBA" id="ARBA00023315"/>
    </source>
</evidence>
<dbReference type="SUPFAM" id="SSF52777">
    <property type="entry name" value="CoA-dependent acyltransferases"/>
    <property type="match status" value="1"/>
</dbReference>
<accession>A0A8X6I5T5</accession>
<evidence type="ECO:0000256" key="2">
    <source>
        <dbReference type="ARBA" id="ARBA00022679"/>
    </source>
</evidence>
<dbReference type="Pfam" id="PF00755">
    <property type="entry name" value="Carn_acyltransf"/>
    <property type="match status" value="1"/>
</dbReference>
<dbReference type="GO" id="GO:0045202">
    <property type="term" value="C:synapse"/>
    <property type="evidence" value="ECO:0007669"/>
    <property type="project" value="GOC"/>
</dbReference>
<keyword evidence="2" id="KW-0808">Transferase</keyword>
<keyword evidence="3" id="KW-0530">Neurotransmitter biosynthesis</keyword>
<protein>
    <recommendedName>
        <fullName evidence="6">Choline O-acetyltransferase</fullName>
        <ecNumber evidence="5">2.3.1.6</ecNumber>
    </recommendedName>
</protein>
<evidence type="ECO:0000313" key="9">
    <source>
        <dbReference type="Proteomes" id="UP000887116"/>
    </source>
</evidence>
<feature type="domain" description="Choline/carnitine acyltransferase" evidence="7">
    <location>
        <begin position="16"/>
        <end position="260"/>
    </location>
</feature>
<dbReference type="PANTHER" id="PTHR22589">
    <property type="entry name" value="CARNITINE O-ACYLTRANSFERASE"/>
    <property type="match status" value="1"/>
</dbReference>
<dbReference type="GO" id="GO:0004102">
    <property type="term" value="F:choline O-acetyltransferase activity"/>
    <property type="evidence" value="ECO:0007669"/>
    <property type="project" value="UniProtKB-EC"/>
</dbReference>
<keyword evidence="9" id="KW-1185">Reference proteome</keyword>
<dbReference type="Gene3D" id="3.30.559.70">
    <property type="entry name" value="Choline/Carnitine o-acyltransferase, domain 2"/>
    <property type="match status" value="1"/>
</dbReference>
<dbReference type="InterPro" id="IPR039551">
    <property type="entry name" value="Cho/carn_acyl_trans"/>
</dbReference>
<dbReference type="AlphaFoldDB" id="A0A8X6I5T5"/>
<dbReference type="InterPro" id="IPR042231">
    <property type="entry name" value="Cho/carn_acyl_trans_2"/>
</dbReference>
<dbReference type="GO" id="GO:0043005">
    <property type="term" value="C:neuron projection"/>
    <property type="evidence" value="ECO:0007669"/>
    <property type="project" value="TreeGrafter"/>
</dbReference>
<evidence type="ECO:0000256" key="5">
    <source>
        <dbReference type="ARBA" id="ARBA00039091"/>
    </source>
</evidence>
<evidence type="ECO:0000313" key="8">
    <source>
        <dbReference type="EMBL" id="GFQ98709.1"/>
    </source>
</evidence>
<dbReference type="GO" id="GO:0005737">
    <property type="term" value="C:cytoplasm"/>
    <property type="evidence" value="ECO:0007669"/>
    <property type="project" value="TreeGrafter"/>
</dbReference>
<sequence length="287" mass="32814">MSERIVLPMRSCEESENGATVTPTTFRLPTALIWDVEDEVSFAIQESSKKMNKLCNDLDLFVHRFTKYGKEFIKKHRMSPDAFVQVALQLTYYKVHRKLVSTYESASLRRFYKGRVDNIRAATAEALAWVKAMCDSQQVTEETKVLLFQECIKKQTEILLYTVNGEGPDNHLLALREIAKEKSYPNLPIFQDKSYWEFLNFRLSTSQLPTKYGVLVGYGPVVPDGYGCSYNPYEDHIDFCVSSFFSSKETSSDFFAHSLEGSLLNMGEICEKISQMELEAKQSNSST</sequence>
<gene>
    <name evidence="8" type="primary">chat</name>
    <name evidence="8" type="ORF">TNCT_298881</name>
</gene>